<keyword evidence="7" id="KW-0456">Lyase</keyword>
<dbReference type="PANTHER" id="PTHR13604">
    <property type="entry name" value="DC12-RELATED"/>
    <property type="match status" value="1"/>
</dbReference>
<evidence type="ECO:0000256" key="3">
    <source>
        <dbReference type="ARBA" id="ARBA00022763"/>
    </source>
</evidence>
<evidence type="ECO:0000256" key="5">
    <source>
        <dbReference type="ARBA" id="ARBA00023124"/>
    </source>
</evidence>
<evidence type="ECO:0000256" key="6">
    <source>
        <dbReference type="ARBA" id="ARBA00023125"/>
    </source>
</evidence>
<gene>
    <name evidence="9" type="ORF">LLW17_16965</name>
</gene>
<dbReference type="InterPro" id="IPR036590">
    <property type="entry name" value="SRAP-like"/>
</dbReference>
<evidence type="ECO:0000313" key="9">
    <source>
        <dbReference type="EMBL" id="MCC4214418.1"/>
    </source>
</evidence>
<evidence type="ECO:0000313" key="10">
    <source>
        <dbReference type="Proteomes" id="UP001197770"/>
    </source>
</evidence>
<keyword evidence="4 8" id="KW-0378">Hydrolase</keyword>
<sequence>MCYATSLTKSKKEIEETFKRDFAVPLEYQKHYHLNGFGSGMLYIIPMETDQIYPSSWGLIPEYAFEDPAGFKADYNTLNARSESIFSSRTYKKSAAEGRCLIIADGFYEPHHYKNKSQPYYCRLEGHQVFAFAGLYTELDDELYSASIITVPANELFEQIHNKKKRMPLVLDDLFLDSWIESGLNQKQVEELMRVGFTNTPFETYPVSNAIYKRGVETDVPGILEPVQPIDPALGGGTEELTLF</sequence>
<evidence type="ECO:0000256" key="8">
    <source>
        <dbReference type="RuleBase" id="RU364100"/>
    </source>
</evidence>
<keyword evidence="5" id="KW-0190">Covalent protein-DNA linkage</keyword>
<evidence type="ECO:0000256" key="1">
    <source>
        <dbReference type="ARBA" id="ARBA00008136"/>
    </source>
</evidence>
<evidence type="ECO:0000256" key="2">
    <source>
        <dbReference type="ARBA" id="ARBA00022670"/>
    </source>
</evidence>
<keyword evidence="6" id="KW-0238">DNA-binding</keyword>
<dbReference type="Gene3D" id="3.90.1680.10">
    <property type="entry name" value="SOS response associated peptidase-like"/>
    <property type="match status" value="1"/>
</dbReference>
<dbReference type="Pfam" id="PF02586">
    <property type="entry name" value="SRAP"/>
    <property type="match status" value="1"/>
</dbReference>
<comment type="similarity">
    <text evidence="1 8">Belongs to the SOS response-associated peptidase family.</text>
</comment>
<organism evidence="9 10">
    <name type="scientific">Leeuwenhoekiella parthenopeia</name>
    <dbReference type="NCBI Taxonomy" id="2890320"/>
    <lineage>
        <taxon>Bacteria</taxon>
        <taxon>Pseudomonadati</taxon>
        <taxon>Bacteroidota</taxon>
        <taxon>Flavobacteriia</taxon>
        <taxon>Flavobacteriales</taxon>
        <taxon>Flavobacteriaceae</taxon>
        <taxon>Leeuwenhoekiella</taxon>
    </lineage>
</organism>
<keyword evidence="10" id="KW-1185">Reference proteome</keyword>
<keyword evidence="2 8" id="KW-0645">Protease</keyword>
<dbReference type="EMBL" id="JAJGMW010000029">
    <property type="protein sequence ID" value="MCC4214418.1"/>
    <property type="molecule type" value="Genomic_DNA"/>
</dbReference>
<dbReference type="PANTHER" id="PTHR13604:SF0">
    <property type="entry name" value="ABASIC SITE PROCESSING PROTEIN HMCES"/>
    <property type="match status" value="1"/>
</dbReference>
<dbReference type="Proteomes" id="UP001197770">
    <property type="component" value="Unassembled WGS sequence"/>
</dbReference>
<reference evidence="9 10" key="1">
    <citation type="submission" date="2021-11" db="EMBL/GenBank/DDBJ databases">
        <title>Seasonal and diel survey of microbial diversity of the Tyrrhenian coast.</title>
        <authorList>
            <person name="Gattoni G."/>
            <person name="Corral P."/>
        </authorList>
    </citation>
    <scope>NUCLEOTIDE SEQUENCE [LARGE SCALE GENOMIC DNA]</scope>
    <source>
        <strain evidence="9 10">Mr9</strain>
    </source>
</reference>
<dbReference type="RefSeq" id="WP_228231480.1">
    <property type="nucleotide sequence ID" value="NZ_JAJGMW010000029.1"/>
</dbReference>
<proteinExistence type="inferred from homology"/>
<evidence type="ECO:0000256" key="4">
    <source>
        <dbReference type="ARBA" id="ARBA00022801"/>
    </source>
</evidence>
<comment type="caution">
    <text evidence="9">The sequence shown here is derived from an EMBL/GenBank/DDBJ whole genome shotgun (WGS) entry which is preliminary data.</text>
</comment>
<dbReference type="InterPro" id="IPR003738">
    <property type="entry name" value="SRAP"/>
</dbReference>
<dbReference type="EC" id="3.4.-.-" evidence="8"/>
<dbReference type="SUPFAM" id="SSF143081">
    <property type="entry name" value="BB1717-like"/>
    <property type="match status" value="1"/>
</dbReference>
<evidence type="ECO:0000256" key="7">
    <source>
        <dbReference type="ARBA" id="ARBA00023239"/>
    </source>
</evidence>
<keyword evidence="3" id="KW-0227">DNA damage</keyword>
<protein>
    <recommendedName>
        <fullName evidence="8">Abasic site processing protein</fullName>
        <ecNumber evidence="8">3.4.-.-</ecNumber>
    </recommendedName>
</protein>
<accession>A0ABS8H0R9</accession>
<name>A0ABS8H0R9_9FLAO</name>